<proteinExistence type="predicted"/>
<dbReference type="CTD" id="36346869"/>
<keyword evidence="2" id="KW-1185">Reference proteome</keyword>
<dbReference type="GeneID" id="36346869"/>
<sequence>MLTRLDSWIICSVARVTVDVKRYSAWAEYLLLRCNEGWGYWLDGSPGHPVKEQWEGAKGGCSVLLASSIQAHTIASLQARLWLKVRSHIRRANDPTLCCSLLVSFAGGHD</sequence>
<gene>
    <name evidence="1" type="ORF">EGR_11156</name>
</gene>
<evidence type="ECO:0000313" key="1">
    <source>
        <dbReference type="EMBL" id="EUB53987.1"/>
    </source>
</evidence>
<dbReference type="RefSeq" id="XP_024345183.1">
    <property type="nucleotide sequence ID" value="XM_024500403.1"/>
</dbReference>
<dbReference type="Proteomes" id="UP000019149">
    <property type="component" value="Unassembled WGS sequence"/>
</dbReference>
<comment type="caution">
    <text evidence="1">The sequence shown here is derived from an EMBL/GenBank/DDBJ whole genome shotgun (WGS) entry which is preliminary data.</text>
</comment>
<reference evidence="1 2" key="1">
    <citation type="journal article" date="2013" name="Nat. Genet.">
        <title>The genome of the hydatid tapeworm Echinococcus granulosus.</title>
        <authorList>
            <person name="Zheng H."/>
            <person name="Zhang W."/>
            <person name="Zhang L."/>
            <person name="Zhang Z."/>
            <person name="Li J."/>
            <person name="Lu G."/>
            <person name="Zhu Y."/>
            <person name="Wang Y."/>
            <person name="Huang Y."/>
            <person name="Liu J."/>
            <person name="Kang H."/>
            <person name="Chen J."/>
            <person name="Wang L."/>
            <person name="Chen A."/>
            <person name="Yu S."/>
            <person name="Gao Z."/>
            <person name="Jin L."/>
            <person name="Gu W."/>
            <person name="Wang Z."/>
            <person name="Zhao L."/>
            <person name="Shi B."/>
            <person name="Wen H."/>
            <person name="Lin R."/>
            <person name="Jones M.K."/>
            <person name="Brejova B."/>
            <person name="Vinar T."/>
            <person name="Zhao G."/>
            <person name="McManus D.P."/>
            <person name="Chen Z."/>
            <person name="Zhou Y."/>
            <person name="Wang S."/>
        </authorList>
    </citation>
    <scope>NUCLEOTIDE SEQUENCE [LARGE SCALE GENOMIC DNA]</scope>
</reference>
<dbReference type="AlphaFoldDB" id="W6U6P1"/>
<dbReference type="EMBL" id="APAU02000425">
    <property type="protein sequence ID" value="EUB53987.1"/>
    <property type="molecule type" value="Genomic_DNA"/>
</dbReference>
<evidence type="ECO:0000313" key="2">
    <source>
        <dbReference type="Proteomes" id="UP000019149"/>
    </source>
</evidence>
<accession>W6U6P1</accession>
<organism evidence="1 2">
    <name type="scientific">Echinococcus granulosus</name>
    <name type="common">Hydatid tapeworm</name>
    <dbReference type="NCBI Taxonomy" id="6210"/>
    <lineage>
        <taxon>Eukaryota</taxon>
        <taxon>Metazoa</taxon>
        <taxon>Spiralia</taxon>
        <taxon>Lophotrochozoa</taxon>
        <taxon>Platyhelminthes</taxon>
        <taxon>Cestoda</taxon>
        <taxon>Eucestoda</taxon>
        <taxon>Cyclophyllidea</taxon>
        <taxon>Taeniidae</taxon>
        <taxon>Echinococcus</taxon>
        <taxon>Echinococcus granulosus group</taxon>
    </lineage>
</organism>
<dbReference type="KEGG" id="egl:EGR_11156"/>
<protein>
    <submittedName>
        <fullName evidence="1">Uncharacterized protein</fullName>
    </submittedName>
</protein>
<name>W6U6P1_ECHGR</name>